<organism evidence="1">
    <name type="scientific">Desulfobacca acetoxidans</name>
    <dbReference type="NCBI Taxonomy" id="60893"/>
    <lineage>
        <taxon>Bacteria</taxon>
        <taxon>Pseudomonadati</taxon>
        <taxon>Thermodesulfobacteriota</taxon>
        <taxon>Desulfobaccia</taxon>
        <taxon>Desulfobaccales</taxon>
        <taxon>Desulfobaccaceae</taxon>
        <taxon>Desulfobacca</taxon>
    </lineage>
</organism>
<gene>
    <name evidence="1" type="ORF">ENW48_07980</name>
</gene>
<comment type="caution">
    <text evidence="1">The sequence shown here is derived from an EMBL/GenBank/DDBJ whole genome shotgun (WGS) entry which is preliminary data.</text>
</comment>
<proteinExistence type="predicted"/>
<dbReference type="SUPFAM" id="SSF55486">
    <property type="entry name" value="Metalloproteases ('zincins'), catalytic domain"/>
    <property type="match status" value="1"/>
</dbReference>
<protein>
    <recommendedName>
        <fullName evidence="2">Peptidase M61 catalytic domain-containing protein</fullName>
    </recommendedName>
</protein>
<name>A0A7C5EQ44_9BACT</name>
<evidence type="ECO:0000313" key="1">
    <source>
        <dbReference type="EMBL" id="HGZ12141.1"/>
    </source>
</evidence>
<accession>A0A7C5EQ44</accession>
<evidence type="ECO:0008006" key="2">
    <source>
        <dbReference type="Google" id="ProtNLM"/>
    </source>
</evidence>
<sequence length="413" mass="46146">MTLVRYQIEEEGAFGFKVMGEVHTPSRELILQAHPSVAGQPDPQDHFLGLKATCGQTGGILPVIPISPGEWRVDQAAGTVRFSYSVQLPPVLGDFSSYLKGWREGDHAFFLGLTVFLAVADPNARYRLSFRRNPYSSCPEEDGEFFCGSRRQLFLGAFAQGPYKRTEVRCQSHLLILLREERAPARWDGLLSTISLMLPHLLALFGQAPFRRLTFFLFAHPAAGRKEMGSGLAIPEGILLTFPGQSSPGEDPRHLWLVLHECLHQWLGMDLRPEEPGLAWFFEGFTAFFTLALLKRGGFADEAYVKTVVDINRQAYLTAAQKLVAAPGSVPDYATESDYLFHGGFFLAWLLDQDWRKSQDLDLSAWMKAFYKENQGRGLNAATLLKALQAAAPGGRLPDYLPAFLRREKLLPI</sequence>
<dbReference type="EMBL" id="DTKJ01000055">
    <property type="protein sequence ID" value="HGZ12141.1"/>
    <property type="molecule type" value="Genomic_DNA"/>
</dbReference>
<dbReference type="InterPro" id="IPR027268">
    <property type="entry name" value="Peptidase_M4/M1_CTD_sf"/>
</dbReference>
<reference evidence="1" key="1">
    <citation type="journal article" date="2020" name="mSystems">
        <title>Genome- and Community-Level Interaction Insights into Carbon Utilization and Element Cycling Functions of Hydrothermarchaeota in Hydrothermal Sediment.</title>
        <authorList>
            <person name="Zhou Z."/>
            <person name="Liu Y."/>
            <person name="Xu W."/>
            <person name="Pan J."/>
            <person name="Luo Z.H."/>
            <person name="Li M."/>
        </authorList>
    </citation>
    <scope>NUCLEOTIDE SEQUENCE [LARGE SCALE GENOMIC DNA]</scope>
    <source>
        <strain evidence="1">SpSt-853</strain>
    </source>
</reference>
<dbReference type="Gene3D" id="1.10.390.10">
    <property type="entry name" value="Neutral Protease Domain 2"/>
    <property type="match status" value="1"/>
</dbReference>
<dbReference type="AlphaFoldDB" id="A0A7C5EQ44"/>